<protein>
    <recommendedName>
        <fullName evidence="4">Glycosyltransferase RgtA/B/C/D-like domain-containing protein</fullName>
    </recommendedName>
</protein>
<evidence type="ECO:0008006" key="4">
    <source>
        <dbReference type="Google" id="ProtNLM"/>
    </source>
</evidence>
<sequence>MQAAEDLLNPWFPSFAAARQRPGADSPGPFQFVTVFALTMSAVSAMTCAIVRGPLGGPHWLVFAKAFLLFGAVVSAVTLMRAVAERRGGSYAGVLMAGLATLFLPCLALLLGRAADLVIDPVLLVLLAFGIRQNALAARAMTSRQKLPAVSLGGLAGLGYFMLINSRGLATVLSPEQAIVGVENLDTLFHAAIANMLVKQGALSTGIDGLVPIAYHFLSHIWLGCLGLWLGAGTFNAYYIGAQIVAVPLLFFSLFWAVYLLRPQGERLRSGALVVLAPLLLLSLTEMWNVSSYLISESYFLAIIIFLLSVPLLAEISRTSSRRRLCVQAASVAAAGLLMEASKVSVGVVFLPAAGYLLLRQIGLRPMTLWVSAAAAVVLAAVGAWVIVRAMGGRLEMIDPFSIMNEYPEAGWPMLVSNIVLLCVAVAVWIAGQRADRLCAESFAIMAFAASTPSLLLAITGGSAYYFIHVGALAAVVFVVAYAGPWLEGKVPNLFRPELLVAALVLATLDTPQKIRSPIVVGEALADLAHRTSGYFGSATDVGGSTRRRLDTLLFPVSGTRRAFAADVARLPRAQSIKTLLDAGLAETPRSAVFIPPENVPFWSHLRDCRTGSLFIPALLGAPMIRGLSPIAPECRNEPNYGFPSYGPDSVSQPTTDEELCSRATRWGLRTVFVLATPTEARTIDCGAGATPIHK</sequence>
<keyword evidence="3" id="KW-1185">Reference proteome</keyword>
<feature type="transmembrane region" description="Helical" evidence="1">
    <location>
        <begin position="117"/>
        <end position="135"/>
    </location>
</feature>
<feature type="transmembrane region" description="Helical" evidence="1">
    <location>
        <begin position="410"/>
        <end position="431"/>
    </location>
</feature>
<name>A0ABY7MGE0_9BRAD</name>
<evidence type="ECO:0000256" key="1">
    <source>
        <dbReference type="SAM" id="Phobius"/>
    </source>
</evidence>
<keyword evidence="1" id="KW-0472">Membrane</keyword>
<keyword evidence="1" id="KW-1133">Transmembrane helix</keyword>
<evidence type="ECO:0000313" key="3">
    <source>
        <dbReference type="Proteomes" id="UP001179614"/>
    </source>
</evidence>
<feature type="transmembrane region" description="Helical" evidence="1">
    <location>
        <begin position="294"/>
        <end position="314"/>
    </location>
</feature>
<keyword evidence="1" id="KW-0812">Transmembrane</keyword>
<organism evidence="2 3">
    <name type="scientific">Bradyrhizobium xenonodulans</name>
    <dbReference type="NCBI Taxonomy" id="2736875"/>
    <lineage>
        <taxon>Bacteria</taxon>
        <taxon>Pseudomonadati</taxon>
        <taxon>Pseudomonadota</taxon>
        <taxon>Alphaproteobacteria</taxon>
        <taxon>Hyphomicrobiales</taxon>
        <taxon>Nitrobacteraceae</taxon>
        <taxon>Bradyrhizobium</taxon>
    </lineage>
</organism>
<feature type="transmembrane region" description="Helical" evidence="1">
    <location>
        <begin position="443"/>
        <end position="460"/>
    </location>
</feature>
<feature type="transmembrane region" description="Helical" evidence="1">
    <location>
        <begin position="268"/>
        <end position="288"/>
    </location>
</feature>
<feature type="transmembrane region" description="Helical" evidence="1">
    <location>
        <begin position="59"/>
        <end position="79"/>
    </location>
</feature>
<reference evidence="2" key="1">
    <citation type="submission" date="2021-12" db="EMBL/GenBank/DDBJ databases">
        <title>Bradyrhizobium xenonodulans sp. nov.</title>
        <authorList>
            <person name="Claassens R."/>
            <person name="Venter S.N."/>
            <person name="Beukes C.W."/>
            <person name="Stepkowski T."/>
            <person name="Steenkamp E.T."/>
        </authorList>
    </citation>
    <scope>NUCLEOTIDE SEQUENCE</scope>
    <source>
        <strain evidence="2">14AB</strain>
    </source>
</reference>
<gene>
    <name evidence="2" type="ORF">I3J27_25850</name>
</gene>
<feature type="transmembrane region" description="Helical" evidence="1">
    <location>
        <begin position="91"/>
        <end position="111"/>
    </location>
</feature>
<evidence type="ECO:0000313" key="2">
    <source>
        <dbReference type="EMBL" id="WBL76437.1"/>
    </source>
</evidence>
<dbReference type="Proteomes" id="UP001179614">
    <property type="component" value="Chromosome"/>
</dbReference>
<dbReference type="EMBL" id="CP089391">
    <property type="protein sequence ID" value="WBL76437.1"/>
    <property type="molecule type" value="Genomic_DNA"/>
</dbReference>
<proteinExistence type="predicted"/>
<feature type="transmembrane region" description="Helical" evidence="1">
    <location>
        <begin position="238"/>
        <end position="261"/>
    </location>
</feature>
<feature type="transmembrane region" description="Helical" evidence="1">
    <location>
        <begin position="466"/>
        <end position="487"/>
    </location>
</feature>
<feature type="transmembrane region" description="Helical" evidence="1">
    <location>
        <begin position="369"/>
        <end position="390"/>
    </location>
</feature>
<feature type="transmembrane region" description="Helical" evidence="1">
    <location>
        <begin position="30"/>
        <end position="53"/>
    </location>
</feature>
<dbReference type="RefSeq" id="WP_270161716.1">
    <property type="nucleotide sequence ID" value="NZ_CP089391.1"/>
</dbReference>
<accession>A0ABY7MGE0</accession>
<feature type="transmembrane region" description="Helical" evidence="1">
    <location>
        <begin position="210"/>
        <end position="232"/>
    </location>
</feature>